<protein>
    <recommendedName>
        <fullName evidence="3">ROK family protein</fullName>
    </recommendedName>
</protein>
<dbReference type="EMBL" id="AXZF01000003">
    <property type="protein sequence ID" value="ERT69993.1"/>
    <property type="molecule type" value="Genomic_DNA"/>
</dbReference>
<comment type="caution">
    <text evidence="1">The sequence shown here is derived from an EMBL/GenBank/DDBJ whole genome shotgun (WGS) entry which is preliminary data.</text>
</comment>
<proteinExistence type="predicted"/>
<dbReference type="InterPro" id="IPR043129">
    <property type="entry name" value="ATPase_NBD"/>
</dbReference>
<evidence type="ECO:0000313" key="2">
    <source>
        <dbReference type="Proteomes" id="UP000017081"/>
    </source>
</evidence>
<organism evidence="1 2">
    <name type="scientific">Cetobacterium somerae ATCC BAA-474</name>
    <dbReference type="NCBI Taxonomy" id="1319815"/>
    <lineage>
        <taxon>Bacteria</taxon>
        <taxon>Fusobacteriati</taxon>
        <taxon>Fusobacteriota</taxon>
        <taxon>Fusobacteriia</taxon>
        <taxon>Fusobacteriales</taxon>
        <taxon>Fusobacteriaceae</taxon>
        <taxon>Cetobacterium</taxon>
    </lineage>
</organism>
<accession>U7VGN6</accession>
<dbReference type="Gene3D" id="3.30.420.40">
    <property type="match status" value="2"/>
</dbReference>
<dbReference type="PANTHER" id="PTHR18964">
    <property type="entry name" value="ROK (REPRESSOR, ORF, KINASE) FAMILY"/>
    <property type="match status" value="1"/>
</dbReference>
<gene>
    <name evidence="1" type="ORF">HMPREF0202_00080</name>
</gene>
<dbReference type="SUPFAM" id="SSF53067">
    <property type="entry name" value="Actin-like ATPase domain"/>
    <property type="match status" value="1"/>
</dbReference>
<dbReference type="eggNOG" id="COG1940">
    <property type="taxonomic scope" value="Bacteria"/>
</dbReference>
<dbReference type="Proteomes" id="UP000017081">
    <property type="component" value="Unassembled WGS sequence"/>
</dbReference>
<dbReference type="AlphaFoldDB" id="U7VGN6"/>
<dbReference type="STRING" id="1319815.HMPREF0202_00080"/>
<dbReference type="InterPro" id="IPR000600">
    <property type="entry name" value="ROK"/>
</dbReference>
<dbReference type="PROSITE" id="PS01125">
    <property type="entry name" value="ROK"/>
    <property type="match status" value="1"/>
</dbReference>
<dbReference type="HOGENOM" id="CLU_036604_0_2_0"/>
<dbReference type="PANTHER" id="PTHR18964:SF165">
    <property type="entry name" value="BETA-GLUCOSIDE KINASE"/>
    <property type="match status" value="1"/>
</dbReference>
<dbReference type="PATRIC" id="fig|1319815.3.peg.78"/>
<sequence>MNIIAIDIGGTEIKYGLVSLRGEVIFSSSLLTEASKGVEQLLEKIYKIIEELKNEKTIGIGVSATGQIDGRIGKVVGGTNLIPGWIGTNLVEILEKKYRIPAVLENDVNCAALGEMWMGAAKGKENFLCLTIGTGIGGGIVLKGELLRGESSVAAEFGHIQIVKNGVQCGCGSKGCYQSYASMTALLRLAEEKIGKKLNGKEIFNEVHKNNIKYKEVVDEWADYFTDGLATLIYIFNPSLIVVGGGVSKQGSFLKEIFQKSLEKKVMKNYLEILEIKMAERGNDAGMLGASYLLLEKIK</sequence>
<keyword evidence="2" id="KW-1185">Reference proteome</keyword>
<evidence type="ECO:0008006" key="3">
    <source>
        <dbReference type="Google" id="ProtNLM"/>
    </source>
</evidence>
<dbReference type="InterPro" id="IPR049874">
    <property type="entry name" value="ROK_cs"/>
</dbReference>
<evidence type="ECO:0000313" key="1">
    <source>
        <dbReference type="EMBL" id="ERT69993.1"/>
    </source>
</evidence>
<dbReference type="CDD" id="cd24068">
    <property type="entry name" value="ASKHA_NBD_ROK_FnNanK-like"/>
    <property type="match status" value="1"/>
</dbReference>
<dbReference type="Pfam" id="PF00480">
    <property type="entry name" value="ROK"/>
    <property type="match status" value="1"/>
</dbReference>
<reference evidence="1 2" key="1">
    <citation type="submission" date="2013-08" db="EMBL/GenBank/DDBJ databases">
        <authorList>
            <person name="Weinstock G."/>
            <person name="Sodergren E."/>
            <person name="Wylie T."/>
            <person name="Fulton L."/>
            <person name="Fulton R."/>
            <person name="Fronick C."/>
            <person name="O'Laughlin M."/>
            <person name="Godfrey J."/>
            <person name="Miner T."/>
            <person name="Herter B."/>
            <person name="Appelbaum E."/>
            <person name="Cordes M."/>
            <person name="Lek S."/>
            <person name="Wollam A."/>
            <person name="Pepin K.H."/>
            <person name="Palsikar V.B."/>
            <person name="Mitreva M."/>
            <person name="Wilson R.K."/>
        </authorList>
    </citation>
    <scope>NUCLEOTIDE SEQUENCE [LARGE SCALE GENOMIC DNA]</scope>
    <source>
        <strain evidence="1 2">ATCC BAA-474</strain>
    </source>
</reference>
<name>U7VGN6_9FUSO</name>
<dbReference type="RefSeq" id="WP_023049630.1">
    <property type="nucleotide sequence ID" value="NZ_CP173062.2"/>
</dbReference>